<evidence type="ECO:0000313" key="2">
    <source>
        <dbReference type="Proteomes" id="UP001497382"/>
    </source>
</evidence>
<protein>
    <submittedName>
        <fullName evidence="1">Uncharacterized protein</fullName>
    </submittedName>
</protein>
<comment type="caution">
    <text evidence="1">The sequence shown here is derived from an EMBL/GenBank/DDBJ whole genome shotgun (WGS) entry which is preliminary data.</text>
</comment>
<reference evidence="1 2" key="1">
    <citation type="submission" date="2024-04" db="EMBL/GenBank/DDBJ databases">
        <authorList>
            <person name="Rising A."/>
            <person name="Reimegard J."/>
            <person name="Sonavane S."/>
            <person name="Akerstrom W."/>
            <person name="Nylinder S."/>
            <person name="Hedman E."/>
            <person name="Kallberg Y."/>
        </authorList>
    </citation>
    <scope>NUCLEOTIDE SEQUENCE [LARGE SCALE GENOMIC DNA]</scope>
</reference>
<proteinExistence type="predicted"/>
<sequence length="98" mass="11900">MQKKFRRKIFLFNVFIQRLIERRKMQCLRQKDKTMKESQFIVEVADDNFEISPEDTVSELKSVTSEVARKDLNINWINELLKRSYKIREKDYLSHSIS</sequence>
<dbReference type="AlphaFoldDB" id="A0AAV1Z0A9"/>
<dbReference type="Proteomes" id="UP001497382">
    <property type="component" value="Unassembled WGS sequence"/>
</dbReference>
<organism evidence="1 2">
    <name type="scientific">Larinioides sclopetarius</name>
    <dbReference type="NCBI Taxonomy" id="280406"/>
    <lineage>
        <taxon>Eukaryota</taxon>
        <taxon>Metazoa</taxon>
        <taxon>Ecdysozoa</taxon>
        <taxon>Arthropoda</taxon>
        <taxon>Chelicerata</taxon>
        <taxon>Arachnida</taxon>
        <taxon>Araneae</taxon>
        <taxon>Araneomorphae</taxon>
        <taxon>Entelegynae</taxon>
        <taxon>Araneoidea</taxon>
        <taxon>Araneidae</taxon>
        <taxon>Larinioides</taxon>
    </lineage>
</organism>
<keyword evidence="2" id="KW-1185">Reference proteome</keyword>
<accession>A0AAV1Z0A9</accession>
<dbReference type="EMBL" id="CAXIEN010000015">
    <property type="protein sequence ID" value="CAL1264987.1"/>
    <property type="molecule type" value="Genomic_DNA"/>
</dbReference>
<evidence type="ECO:0000313" key="1">
    <source>
        <dbReference type="EMBL" id="CAL1264987.1"/>
    </source>
</evidence>
<name>A0AAV1Z0A9_9ARAC</name>
<gene>
    <name evidence="1" type="ORF">LARSCL_LOCUS2272</name>
</gene>